<reference evidence="2" key="1">
    <citation type="submission" date="2023-08" db="EMBL/GenBank/DDBJ databases">
        <authorList>
            <person name="Alioto T."/>
            <person name="Alioto T."/>
            <person name="Gomez Garrido J."/>
        </authorList>
    </citation>
    <scope>NUCLEOTIDE SEQUENCE</scope>
</reference>
<accession>A0AAV1H2L6</accession>
<gene>
    <name evidence="2" type="ORF">XNOV1_A020688</name>
</gene>
<dbReference type="Proteomes" id="UP001178508">
    <property type="component" value="Chromosome 19"/>
</dbReference>
<name>A0AAV1H2L6_XYRNO</name>
<dbReference type="EMBL" id="OY660882">
    <property type="protein sequence ID" value="CAJ1080068.1"/>
    <property type="molecule type" value="Genomic_DNA"/>
</dbReference>
<keyword evidence="3" id="KW-1185">Reference proteome</keyword>
<evidence type="ECO:0000313" key="3">
    <source>
        <dbReference type="Proteomes" id="UP001178508"/>
    </source>
</evidence>
<dbReference type="AlphaFoldDB" id="A0AAV1H2L6"/>
<proteinExistence type="predicted"/>
<evidence type="ECO:0000256" key="1">
    <source>
        <dbReference type="SAM" id="MobiDB-lite"/>
    </source>
</evidence>
<protein>
    <submittedName>
        <fullName evidence="2">Uncharacterized protein</fullName>
    </submittedName>
</protein>
<feature type="region of interest" description="Disordered" evidence="1">
    <location>
        <begin position="1"/>
        <end position="34"/>
    </location>
</feature>
<organism evidence="2 3">
    <name type="scientific">Xyrichtys novacula</name>
    <name type="common">Pearly razorfish</name>
    <name type="synonym">Hemipteronotus novacula</name>
    <dbReference type="NCBI Taxonomy" id="13765"/>
    <lineage>
        <taxon>Eukaryota</taxon>
        <taxon>Metazoa</taxon>
        <taxon>Chordata</taxon>
        <taxon>Craniata</taxon>
        <taxon>Vertebrata</taxon>
        <taxon>Euteleostomi</taxon>
        <taxon>Actinopterygii</taxon>
        <taxon>Neopterygii</taxon>
        <taxon>Teleostei</taxon>
        <taxon>Neoteleostei</taxon>
        <taxon>Acanthomorphata</taxon>
        <taxon>Eupercaria</taxon>
        <taxon>Labriformes</taxon>
        <taxon>Labridae</taxon>
        <taxon>Xyrichtys</taxon>
    </lineage>
</organism>
<evidence type="ECO:0000313" key="2">
    <source>
        <dbReference type="EMBL" id="CAJ1080068.1"/>
    </source>
</evidence>
<sequence>MYRCVQPGMKRNSRGDGDHIKKRSSGAHAHESLRCKHSSLTHTGTIRAVLEILATKREPDSLRDLEKQRKLEDKTN</sequence>